<dbReference type="InterPro" id="IPR006524">
    <property type="entry name" value="ArpU-like"/>
</dbReference>
<dbReference type="EMBL" id="SZPV01000040">
    <property type="protein sequence ID" value="TKI52610.1"/>
    <property type="molecule type" value="Genomic_DNA"/>
</dbReference>
<dbReference type="InterPro" id="IPR036388">
    <property type="entry name" value="WH-like_DNA-bd_sf"/>
</dbReference>
<dbReference type="Gene3D" id="1.10.10.10">
    <property type="entry name" value="Winged helix-like DNA-binding domain superfamily/Winged helix DNA-binding domain"/>
    <property type="match status" value="1"/>
</dbReference>
<protein>
    <submittedName>
        <fullName evidence="1">ArpU family transcriptional regulator</fullName>
    </submittedName>
</protein>
<gene>
    <name evidence="1" type="ORF">FC752_18660</name>
</gene>
<name>A0ABY2TAY9_9BACI</name>
<dbReference type="SUPFAM" id="SSF88659">
    <property type="entry name" value="Sigma3 and sigma4 domains of RNA polymerase sigma factors"/>
    <property type="match status" value="1"/>
</dbReference>
<proteinExistence type="predicted"/>
<comment type="caution">
    <text evidence="1">The sequence shown here is derived from an EMBL/GenBank/DDBJ whole genome shotgun (WGS) entry which is preliminary data.</text>
</comment>
<accession>A0ABY2TAY9</accession>
<organism evidence="1 2">
    <name type="scientific">Lysinibacillus varians</name>
    <dbReference type="NCBI Taxonomy" id="1145276"/>
    <lineage>
        <taxon>Bacteria</taxon>
        <taxon>Bacillati</taxon>
        <taxon>Bacillota</taxon>
        <taxon>Bacilli</taxon>
        <taxon>Bacillales</taxon>
        <taxon>Bacillaceae</taxon>
        <taxon>Lysinibacillus</taxon>
    </lineage>
</organism>
<dbReference type="Proteomes" id="UP000308539">
    <property type="component" value="Unassembled WGS sequence"/>
</dbReference>
<evidence type="ECO:0000313" key="2">
    <source>
        <dbReference type="Proteomes" id="UP000308539"/>
    </source>
</evidence>
<evidence type="ECO:0000313" key="1">
    <source>
        <dbReference type="EMBL" id="TKI52610.1"/>
    </source>
</evidence>
<sequence>MIVDILKSIDGKATQKAIEKVLRQYRTYQLTTPEDLLPTITANYTLNMPSYRGGFHSKVEEAAIRNVEHYQKAKVFFERFNRAFYKLTQKERQIIVMACLKETPMFNYQISKKLHISERTFYRIKAQALYKLALALRVEVYDGDEVKSQ</sequence>
<dbReference type="InterPro" id="IPR013324">
    <property type="entry name" value="RNA_pol_sigma_r3/r4-like"/>
</dbReference>
<reference evidence="1 2" key="1">
    <citation type="submission" date="2019-04" db="EMBL/GenBank/DDBJ databases">
        <title>Lysinibacillus genome sequencing.</title>
        <authorList>
            <person name="Dunlap C."/>
        </authorList>
    </citation>
    <scope>NUCLEOTIDE SEQUENCE [LARGE SCALE GENOMIC DNA]</scope>
    <source>
        <strain evidence="1 2">NBRC 109424</strain>
    </source>
</reference>
<dbReference type="NCBIfam" id="TIGR01637">
    <property type="entry name" value="phage_arpU"/>
    <property type="match status" value="1"/>
</dbReference>
<keyword evidence="2" id="KW-1185">Reference proteome</keyword>